<reference evidence="2" key="1">
    <citation type="submission" date="2016-06" db="EMBL/GenBank/DDBJ databases">
        <authorList>
            <person name="Varghese N."/>
            <person name="Submissions Spin"/>
        </authorList>
    </citation>
    <scope>NUCLEOTIDE SEQUENCE [LARGE SCALE GENOMIC DNA]</scope>
    <source>
        <strain evidence="2">DSM 45160</strain>
    </source>
</reference>
<accession>A0A1C4ULY7</accession>
<evidence type="ECO:0008006" key="3">
    <source>
        <dbReference type="Google" id="ProtNLM"/>
    </source>
</evidence>
<name>A0A1C4ULY7_9ACTN</name>
<keyword evidence="2" id="KW-1185">Reference proteome</keyword>
<dbReference type="Proteomes" id="UP000198224">
    <property type="component" value="Chromosome I"/>
</dbReference>
<dbReference type="AlphaFoldDB" id="A0A1C4ULY7"/>
<sequence length="166" mass="16748">MAVGLVGTAAAVAGAAAEDVPTDTNGGSIVEDFAYPGAAAIKAEQGITLISGDGHIILVACSTPPTGDIGLLRVRTTDPIGPASSRVFCFKILANTGYLKLELPTVYEIRGDGLTSGAGHEVTATVATSEGVLPPVQCDPDGFTQVGEGINPENDPTTLLELKVTG</sequence>
<organism evidence="1 2">
    <name type="scientific">Micromonospora chokoriensis</name>
    <dbReference type="NCBI Taxonomy" id="356851"/>
    <lineage>
        <taxon>Bacteria</taxon>
        <taxon>Bacillati</taxon>
        <taxon>Actinomycetota</taxon>
        <taxon>Actinomycetes</taxon>
        <taxon>Micromonosporales</taxon>
        <taxon>Micromonosporaceae</taxon>
        <taxon>Micromonospora</taxon>
    </lineage>
</organism>
<evidence type="ECO:0000313" key="2">
    <source>
        <dbReference type="Proteomes" id="UP000198224"/>
    </source>
</evidence>
<protein>
    <recommendedName>
        <fullName evidence="3">Secreted protein</fullName>
    </recommendedName>
</protein>
<evidence type="ECO:0000313" key="1">
    <source>
        <dbReference type="EMBL" id="SCE72708.1"/>
    </source>
</evidence>
<gene>
    <name evidence="1" type="ORF">GA0070612_0556</name>
</gene>
<proteinExistence type="predicted"/>
<dbReference type="EMBL" id="LT607409">
    <property type="protein sequence ID" value="SCE72708.1"/>
    <property type="molecule type" value="Genomic_DNA"/>
</dbReference>